<dbReference type="PANTHER" id="PTHR30509:SF9">
    <property type="entry name" value="MULTIDRUG RESISTANCE PROTEIN MDTO"/>
    <property type="match status" value="1"/>
</dbReference>
<gene>
    <name evidence="8" type="ORF">J2045_000214</name>
</gene>
<feature type="transmembrane region" description="Helical" evidence="7">
    <location>
        <begin position="414"/>
        <end position="433"/>
    </location>
</feature>
<dbReference type="EMBL" id="JAUSUW010000001">
    <property type="protein sequence ID" value="MDQ0419204.1"/>
    <property type="molecule type" value="Genomic_DNA"/>
</dbReference>
<accession>A0ABU0G1J8</accession>
<dbReference type="Proteomes" id="UP001238496">
    <property type="component" value="Unassembled WGS sequence"/>
</dbReference>
<keyword evidence="5 7" id="KW-1133">Transmembrane helix</keyword>
<feature type="transmembrane region" description="Helical" evidence="7">
    <location>
        <begin position="387"/>
        <end position="408"/>
    </location>
</feature>
<feature type="transmembrane region" description="Helical" evidence="7">
    <location>
        <begin position="147"/>
        <end position="169"/>
    </location>
</feature>
<evidence type="ECO:0000313" key="8">
    <source>
        <dbReference type="EMBL" id="MDQ0419204.1"/>
    </source>
</evidence>
<keyword evidence="4 7" id="KW-0812">Transmembrane</keyword>
<evidence type="ECO:0000256" key="3">
    <source>
        <dbReference type="ARBA" id="ARBA00022475"/>
    </source>
</evidence>
<organism evidence="8 9">
    <name type="scientific">Peteryoungia aggregata LMG 23059</name>
    <dbReference type="NCBI Taxonomy" id="1368425"/>
    <lineage>
        <taxon>Bacteria</taxon>
        <taxon>Pseudomonadati</taxon>
        <taxon>Pseudomonadota</taxon>
        <taxon>Alphaproteobacteria</taxon>
        <taxon>Hyphomicrobiales</taxon>
        <taxon>Rhizobiaceae</taxon>
        <taxon>Peteryoungia</taxon>
    </lineage>
</organism>
<keyword evidence="2" id="KW-0813">Transport</keyword>
<evidence type="ECO:0000256" key="5">
    <source>
        <dbReference type="ARBA" id="ARBA00022989"/>
    </source>
</evidence>
<dbReference type="Pfam" id="PF04632">
    <property type="entry name" value="FUSC"/>
    <property type="match status" value="1"/>
</dbReference>
<proteinExistence type="predicted"/>
<evidence type="ECO:0000256" key="2">
    <source>
        <dbReference type="ARBA" id="ARBA00022448"/>
    </source>
</evidence>
<reference evidence="8 9" key="1">
    <citation type="submission" date="2023-07" db="EMBL/GenBank/DDBJ databases">
        <title>Genomic Encyclopedia of Type Strains, Phase IV (KMG-IV): sequencing the most valuable type-strain genomes for metagenomic binning, comparative biology and taxonomic classification.</title>
        <authorList>
            <person name="Goeker M."/>
        </authorList>
    </citation>
    <scope>NUCLEOTIDE SEQUENCE [LARGE SCALE GENOMIC DNA]</scope>
    <source>
        <strain evidence="8 9">DSM 1111</strain>
    </source>
</reference>
<dbReference type="InterPro" id="IPR006726">
    <property type="entry name" value="PHBA_efflux_AaeB/fusaric-R"/>
</dbReference>
<dbReference type="RefSeq" id="WP_307368251.1">
    <property type="nucleotide sequence ID" value="NZ_JAUSUW010000001.1"/>
</dbReference>
<sequence length="641" mass="68923">MTSTAFWTGLGFDLPRLRFAFHTAIAACIAFLIAWRLGLDHPQWSAMTVWAASQPTRGQLLEKGLFRAIGTAIGVLAGVGLLLMADGAPLVLVLGLAVWIGICVTAGNLLRGLISYGVILAGYSAAMVALLDFGQPGHVFVLGLDRAATIFLGVVVAVVIGFLLTPAAAEEEMVGRMRRLTIRLLERLADRLRHGGSPGLTVDEMALLSDMAAIDEQCDPHAAGSLRRRQTVRAIRSILSMQISLLLAARRIETGGQEACAATLDLAIARFAALDLSEEPLRLLDQAAAEADGLPDLAQALSALAGGIRAHRASLAAKTLEPPAAYPGVMHRDWIGAREAGIRASVSLLLTGLVWVATGWSSLAFLLLGLSIMVTIFSTFDNPTQILRAVFLGQVYGCCAALICHYLVWPLAGSEFQVVLLTLPFILAAPLLFSHRHTVASAFDYAMVSLLLLHPHYPVTGDFLQSLFTVAALVGAPVVAYGVFRLIYPLTTKRRLATLIRMMIDELQIMARKEDASRHRLVWRARLYHRLLRLVRHAERSGTSSPEMIEGGIAVLAVGEAIVALQEAVLGKQLNPGETRAALAALERLKHLQPDPDKAQTALARVAMRLQARHDGRARIVGAGAQALDVERQFFTAAGPV</sequence>
<feature type="transmembrane region" description="Helical" evidence="7">
    <location>
        <begin position="363"/>
        <end position="380"/>
    </location>
</feature>
<comment type="subcellular location">
    <subcellularLocation>
        <location evidence="1">Cell membrane</location>
        <topology evidence="1">Multi-pass membrane protein</topology>
    </subcellularLocation>
</comment>
<feature type="transmembrane region" description="Helical" evidence="7">
    <location>
        <begin position="463"/>
        <end position="488"/>
    </location>
</feature>
<evidence type="ECO:0000313" key="9">
    <source>
        <dbReference type="Proteomes" id="UP001238496"/>
    </source>
</evidence>
<name>A0ABU0G1J8_9HYPH</name>
<keyword evidence="6 7" id="KW-0472">Membrane</keyword>
<keyword evidence="3" id="KW-1003">Cell membrane</keyword>
<feature type="transmembrane region" description="Helical" evidence="7">
    <location>
        <begin position="64"/>
        <end position="84"/>
    </location>
</feature>
<feature type="transmembrane region" description="Helical" evidence="7">
    <location>
        <begin position="117"/>
        <end position="135"/>
    </location>
</feature>
<comment type="caution">
    <text evidence="8">The sequence shown here is derived from an EMBL/GenBank/DDBJ whole genome shotgun (WGS) entry which is preliminary data.</text>
</comment>
<protein>
    <submittedName>
        <fullName evidence="8">Membrane protein YccC</fullName>
    </submittedName>
</protein>
<dbReference type="PANTHER" id="PTHR30509">
    <property type="entry name" value="P-HYDROXYBENZOIC ACID EFFLUX PUMP SUBUNIT-RELATED"/>
    <property type="match status" value="1"/>
</dbReference>
<feature type="transmembrane region" description="Helical" evidence="7">
    <location>
        <begin position="20"/>
        <end position="39"/>
    </location>
</feature>
<evidence type="ECO:0000256" key="6">
    <source>
        <dbReference type="ARBA" id="ARBA00023136"/>
    </source>
</evidence>
<evidence type="ECO:0000256" key="1">
    <source>
        <dbReference type="ARBA" id="ARBA00004651"/>
    </source>
</evidence>
<evidence type="ECO:0000256" key="4">
    <source>
        <dbReference type="ARBA" id="ARBA00022692"/>
    </source>
</evidence>
<keyword evidence="9" id="KW-1185">Reference proteome</keyword>
<feature type="transmembrane region" description="Helical" evidence="7">
    <location>
        <begin position="90"/>
        <end position="110"/>
    </location>
</feature>
<evidence type="ECO:0000256" key="7">
    <source>
        <dbReference type="SAM" id="Phobius"/>
    </source>
</evidence>